<dbReference type="Proteomes" id="UP000275951">
    <property type="component" value="Chromosome"/>
</dbReference>
<evidence type="ECO:0000313" key="4">
    <source>
        <dbReference type="Proteomes" id="UP000275951"/>
    </source>
</evidence>
<dbReference type="Pfam" id="PF07883">
    <property type="entry name" value="Cupin_2"/>
    <property type="match status" value="1"/>
</dbReference>
<dbReference type="InterPro" id="IPR011051">
    <property type="entry name" value="RmlC_Cupin_sf"/>
</dbReference>
<dbReference type="EMBL" id="JBAGNM010000021">
    <property type="protein sequence ID" value="MEW6955402.1"/>
    <property type="molecule type" value="Genomic_DNA"/>
</dbReference>
<evidence type="ECO:0000313" key="3">
    <source>
        <dbReference type="EMBL" id="MEW6955402.1"/>
    </source>
</evidence>
<name>X4QVG6_9ACTO</name>
<reference evidence="3 5" key="2">
    <citation type="submission" date="2024-01" db="EMBL/GenBank/DDBJ databases">
        <title>Genomic analysis and antimicrobial resistance profiles of Trueperella pyogenes isolated from domestic and wild animals.</title>
        <authorList>
            <person name="Magossi G."/>
            <person name="Gzyl K.E."/>
            <person name="Holman D.B."/>
            <person name="Amat S."/>
        </authorList>
    </citation>
    <scope>NUCLEOTIDE SEQUENCE [LARGE SCALE GENOMIC DNA]</scope>
    <source>
        <strain evidence="3 5">1494</strain>
    </source>
</reference>
<sequence length="123" mass="14094">MKRKRFEDAEFRFGDHGPGYLIRGPRTDVGIVRLTPGTDAANHYHDHIEESFYVLNGKCTLWINCADRYELTAGDVVQCEPGEMHYFVNHSNEEFNAIFVKAPYDPTDGIQVPWHEGDPIPEI</sequence>
<dbReference type="InterPro" id="IPR052538">
    <property type="entry name" value="Flavonoid_dioxygenase-like"/>
</dbReference>
<evidence type="ECO:0000259" key="1">
    <source>
        <dbReference type="Pfam" id="PF07883"/>
    </source>
</evidence>
<dbReference type="GeneID" id="97531133"/>
<dbReference type="STRING" id="1661.CQ11_07245"/>
<dbReference type="AlphaFoldDB" id="X4QVG6"/>
<evidence type="ECO:0000313" key="2">
    <source>
        <dbReference type="EMBL" id="AZR07015.1"/>
    </source>
</evidence>
<reference evidence="2 4" key="1">
    <citation type="submission" date="2018-11" db="EMBL/GenBank/DDBJ databases">
        <title>Multidrug-resistant genes are associated with an 42-kb island TGI1 carrying a complex class 1 integron in a Trueperella pyogenes.</title>
        <authorList>
            <person name="Dong W."/>
        </authorList>
    </citation>
    <scope>NUCLEOTIDE SEQUENCE [LARGE SCALE GENOMIC DNA]</scope>
    <source>
        <strain evidence="2 4">TP4</strain>
    </source>
</reference>
<dbReference type="CDD" id="cd02208">
    <property type="entry name" value="cupin_RmlC-like"/>
    <property type="match status" value="1"/>
</dbReference>
<dbReference type="InterPro" id="IPR014710">
    <property type="entry name" value="RmlC-like_jellyroll"/>
</dbReference>
<dbReference type="Gene3D" id="2.60.120.10">
    <property type="entry name" value="Jelly Rolls"/>
    <property type="match status" value="1"/>
</dbReference>
<dbReference type="PANTHER" id="PTHR43346">
    <property type="entry name" value="LIGAND BINDING DOMAIN PROTEIN, PUTATIVE (AFU_ORTHOLOGUE AFUA_6G14370)-RELATED"/>
    <property type="match status" value="1"/>
</dbReference>
<dbReference type="InterPro" id="IPR013096">
    <property type="entry name" value="Cupin_2"/>
</dbReference>
<dbReference type="OrthoDB" id="5243731at2"/>
<evidence type="ECO:0000313" key="5">
    <source>
        <dbReference type="Proteomes" id="UP001555100"/>
    </source>
</evidence>
<protein>
    <submittedName>
        <fullName evidence="2">Cupin domain-containing protein</fullName>
    </submittedName>
</protein>
<dbReference type="Proteomes" id="UP001555100">
    <property type="component" value="Unassembled WGS sequence"/>
</dbReference>
<dbReference type="PANTHER" id="PTHR43346:SF1">
    <property type="entry name" value="QUERCETIN 2,3-DIOXYGENASE-RELATED"/>
    <property type="match status" value="1"/>
</dbReference>
<gene>
    <name evidence="2" type="ORF">EBQ10_06690</name>
    <name evidence="3" type="ORF">V3M73_10280</name>
</gene>
<dbReference type="RefSeq" id="WP_024963043.1">
    <property type="nucleotide sequence ID" value="NZ_CP007519.1"/>
</dbReference>
<keyword evidence="5" id="KW-1185">Reference proteome</keyword>
<dbReference type="SUPFAM" id="SSF51182">
    <property type="entry name" value="RmlC-like cupins"/>
    <property type="match status" value="1"/>
</dbReference>
<dbReference type="EMBL" id="CP033905">
    <property type="protein sequence ID" value="AZR07015.1"/>
    <property type="molecule type" value="Genomic_DNA"/>
</dbReference>
<proteinExistence type="predicted"/>
<organism evidence="2 4">
    <name type="scientific">Trueperella pyogenes</name>
    <dbReference type="NCBI Taxonomy" id="1661"/>
    <lineage>
        <taxon>Bacteria</taxon>
        <taxon>Bacillati</taxon>
        <taxon>Actinomycetota</taxon>
        <taxon>Actinomycetes</taxon>
        <taxon>Actinomycetales</taxon>
        <taxon>Actinomycetaceae</taxon>
        <taxon>Trueperella</taxon>
    </lineage>
</organism>
<dbReference type="KEGG" id="tpy:CQ11_07245"/>
<feature type="domain" description="Cupin type-2" evidence="1">
    <location>
        <begin position="31"/>
        <end position="100"/>
    </location>
</feature>
<accession>X4QVG6</accession>